<evidence type="ECO:0000313" key="3">
    <source>
        <dbReference type="WBParaSite" id="PSAMB.scaffold841size40474.g9189.t1"/>
    </source>
</evidence>
<feature type="compositionally biased region" description="Basic and acidic residues" evidence="1">
    <location>
        <begin position="87"/>
        <end position="100"/>
    </location>
</feature>
<proteinExistence type="predicted"/>
<sequence length="140" mass="16014">MRGESVNLKFESLLNPHTPHVKQSTAPALYHTRSVELLTSFHEFDSEAAMNIYRGNQCSVIHQVPAQGNEERKRRDVNQKAWSGITKYEEKENERSEQRKEAKKPKGPRRRPNKQDDDIGGSDLPCHRVCKNESGSATEK</sequence>
<feature type="compositionally biased region" description="Basic residues" evidence="1">
    <location>
        <begin position="101"/>
        <end position="112"/>
    </location>
</feature>
<dbReference type="WBParaSite" id="PSAMB.scaffold841size40474.g9189.t1">
    <property type="protein sequence ID" value="PSAMB.scaffold841size40474.g9189.t1"/>
    <property type="gene ID" value="PSAMB.scaffold841size40474.g9189"/>
</dbReference>
<evidence type="ECO:0000256" key="1">
    <source>
        <dbReference type="SAM" id="MobiDB-lite"/>
    </source>
</evidence>
<keyword evidence="2" id="KW-1185">Reference proteome</keyword>
<organism evidence="2 3">
    <name type="scientific">Plectus sambesii</name>
    <dbReference type="NCBI Taxonomy" id="2011161"/>
    <lineage>
        <taxon>Eukaryota</taxon>
        <taxon>Metazoa</taxon>
        <taxon>Ecdysozoa</taxon>
        <taxon>Nematoda</taxon>
        <taxon>Chromadorea</taxon>
        <taxon>Plectida</taxon>
        <taxon>Plectina</taxon>
        <taxon>Plectoidea</taxon>
        <taxon>Plectidae</taxon>
        <taxon>Plectus</taxon>
    </lineage>
</organism>
<evidence type="ECO:0000313" key="2">
    <source>
        <dbReference type="Proteomes" id="UP000887566"/>
    </source>
</evidence>
<name>A0A914XJT8_9BILA</name>
<protein>
    <submittedName>
        <fullName evidence="3">Uncharacterized protein</fullName>
    </submittedName>
</protein>
<accession>A0A914XJT8</accession>
<dbReference type="AlphaFoldDB" id="A0A914XJT8"/>
<dbReference type="Proteomes" id="UP000887566">
    <property type="component" value="Unplaced"/>
</dbReference>
<reference evidence="3" key="1">
    <citation type="submission" date="2022-11" db="UniProtKB">
        <authorList>
            <consortium name="WormBaseParasite"/>
        </authorList>
    </citation>
    <scope>IDENTIFICATION</scope>
</reference>
<feature type="compositionally biased region" description="Basic and acidic residues" evidence="1">
    <location>
        <begin position="69"/>
        <end position="78"/>
    </location>
</feature>
<feature type="region of interest" description="Disordered" evidence="1">
    <location>
        <begin position="65"/>
        <end position="140"/>
    </location>
</feature>